<accession>A0A246FM26</accession>
<dbReference type="OrthoDB" id="5379939at2"/>
<dbReference type="InterPro" id="IPR036034">
    <property type="entry name" value="PDZ_sf"/>
</dbReference>
<reference evidence="3 4" key="1">
    <citation type="submission" date="2017-06" db="EMBL/GenBank/DDBJ databases">
        <title>Hymenobacter amundsenii sp. nov. isolated from regoliths in Antarctica.</title>
        <authorList>
            <person name="Sedlacek I."/>
            <person name="Kralova S."/>
            <person name="Pantucek R."/>
            <person name="Svec P."/>
            <person name="Holochova P."/>
            <person name="Stankova E."/>
            <person name="Vrbovska V."/>
            <person name="Busse H.-J."/>
        </authorList>
    </citation>
    <scope>NUCLEOTIDE SEQUENCE [LARGE SCALE GENOMIC DNA]</scope>
    <source>
        <strain evidence="3 4">CCM 8682</strain>
    </source>
</reference>
<dbReference type="Gene3D" id="2.60.120.260">
    <property type="entry name" value="Galactose-binding domain-like"/>
    <property type="match status" value="1"/>
</dbReference>
<dbReference type="Pfam" id="PF03572">
    <property type="entry name" value="Peptidase_S41"/>
    <property type="match status" value="1"/>
</dbReference>
<evidence type="ECO:0000313" key="3">
    <source>
        <dbReference type="EMBL" id="OWP63806.1"/>
    </source>
</evidence>
<dbReference type="GO" id="GO:0030288">
    <property type="term" value="C:outer membrane-bounded periplasmic space"/>
    <property type="evidence" value="ECO:0007669"/>
    <property type="project" value="TreeGrafter"/>
</dbReference>
<dbReference type="SMART" id="SM00245">
    <property type="entry name" value="TSPc"/>
    <property type="match status" value="1"/>
</dbReference>
<name>A0A246FM26_9BACT</name>
<comment type="caution">
    <text evidence="3">The sequence shown here is derived from an EMBL/GenBank/DDBJ whole genome shotgun (WGS) entry which is preliminary data.</text>
</comment>
<evidence type="ECO:0000256" key="1">
    <source>
        <dbReference type="SAM" id="SignalP"/>
    </source>
</evidence>
<feature type="domain" description="Tail specific protease" evidence="2">
    <location>
        <begin position="511"/>
        <end position="725"/>
    </location>
</feature>
<dbReference type="PANTHER" id="PTHR32060">
    <property type="entry name" value="TAIL-SPECIFIC PROTEASE"/>
    <property type="match status" value="1"/>
</dbReference>
<dbReference type="GO" id="GO:0008236">
    <property type="term" value="F:serine-type peptidase activity"/>
    <property type="evidence" value="ECO:0007669"/>
    <property type="project" value="InterPro"/>
</dbReference>
<dbReference type="GO" id="GO:0006508">
    <property type="term" value="P:proteolysis"/>
    <property type="evidence" value="ECO:0007669"/>
    <property type="project" value="InterPro"/>
</dbReference>
<keyword evidence="4" id="KW-1185">Reference proteome</keyword>
<feature type="signal peptide" evidence="1">
    <location>
        <begin position="1"/>
        <end position="19"/>
    </location>
</feature>
<dbReference type="Gene3D" id="3.90.226.10">
    <property type="entry name" value="2-enoyl-CoA Hydratase, Chain A, domain 1"/>
    <property type="match status" value="1"/>
</dbReference>
<gene>
    <name evidence="3" type="ORF">CDA63_07410</name>
</gene>
<organism evidence="3 4">
    <name type="scientific">Hymenobacter amundsenii</name>
    <dbReference type="NCBI Taxonomy" id="2006685"/>
    <lineage>
        <taxon>Bacteria</taxon>
        <taxon>Pseudomonadati</taxon>
        <taxon>Bacteroidota</taxon>
        <taxon>Cytophagia</taxon>
        <taxon>Cytophagales</taxon>
        <taxon>Hymenobacteraceae</taxon>
        <taxon>Hymenobacter</taxon>
    </lineage>
</organism>
<dbReference type="InterPro" id="IPR029045">
    <property type="entry name" value="ClpP/crotonase-like_dom_sf"/>
</dbReference>
<evidence type="ECO:0000313" key="4">
    <source>
        <dbReference type="Proteomes" id="UP000197277"/>
    </source>
</evidence>
<feature type="chain" id="PRO_5012919049" evidence="1">
    <location>
        <begin position="20"/>
        <end position="750"/>
    </location>
</feature>
<dbReference type="PANTHER" id="PTHR32060:SF30">
    <property type="entry name" value="CARBOXY-TERMINAL PROCESSING PROTEASE CTPA"/>
    <property type="match status" value="1"/>
</dbReference>
<dbReference type="AlphaFoldDB" id="A0A246FM26"/>
<protein>
    <submittedName>
        <fullName evidence="3">Peptidase S41</fullName>
    </submittedName>
</protein>
<proteinExistence type="predicted"/>
<dbReference type="Gene3D" id="3.30.750.44">
    <property type="match status" value="1"/>
</dbReference>
<dbReference type="RefSeq" id="WP_088463812.1">
    <property type="nucleotide sequence ID" value="NZ_NIRR01000008.1"/>
</dbReference>
<dbReference type="GO" id="GO:0007165">
    <property type="term" value="P:signal transduction"/>
    <property type="evidence" value="ECO:0007669"/>
    <property type="project" value="TreeGrafter"/>
</dbReference>
<keyword evidence="1" id="KW-0732">Signal</keyword>
<dbReference type="InterPro" id="IPR005151">
    <property type="entry name" value="Tail-specific_protease"/>
</dbReference>
<dbReference type="GO" id="GO:0004175">
    <property type="term" value="F:endopeptidase activity"/>
    <property type="evidence" value="ECO:0007669"/>
    <property type="project" value="TreeGrafter"/>
</dbReference>
<dbReference type="SUPFAM" id="SSF52096">
    <property type="entry name" value="ClpP/crotonase"/>
    <property type="match status" value="1"/>
</dbReference>
<dbReference type="EMBL" id="NIRR01000008">
    <property type="protein sequence ID" value="OWP63806.1"/>
    <property type="molecule type" value="Genomic_DNA"/>
</dbReference>
<sequence>MHRYLTLLALSAIGLTARAQQTAPNLNLDFEQIVRQTGQPAGWWSPTDNGYRTTTDSLGPHQGRYALRLQSTGEVGSRTFGVGSIRLPITFRGKTVTLSGYIKTEDVQNGYAGLWLREDGSSGTLRIDNMSKQHVQGTTGWQPYAVTLPLDEDAESLVLGGLLTGSGIAWLDQLELTVDGKPWWQAPLKPMQHFKAEQDTAFSRSSGIALNTLNAQQLENLAVLGRVWGFVKYYHPAVARGEFNMDAEVLRLLPRVLASPTTAARSQILSAWLANLGPVPPCAKCQEPDPKTIRLQPDLAWLTDKGQLSPDLSRQLDYLRRNRNQGLHYYVSTVPRIGNPQFDHENSYAQVAGQLPDDGLRVLALYRYWNMIAYFFPYRYAIGEDWQRVLPEFLPRFVAARTPEQYRLAALALIARINDTHASIANDPILTDYWGRYFAPAQVRFVEGQALVTDYFNSQLGPATGLLKGDIIETVEGRPVAALIAERRPLTPASNEPTQLRNIARDLLRGNTEQVQLMVRRNGQQLSLSINRYTANKLNLALNNGTASPLAPAWRTLPGNIGHLTLGTIHNENLPAIMAEAQETKGLIIDIRNYPSDFVVFSLSKYLLSQRTDFVRFSAPTVTYPGLFEQAPPLQVVPGKGRAYPGKVVILVNELSQSQSEYTTMALRAVPGAIVMGSTTAGADGDVSAIVLPGSLYTRISGLGIYYPDGRETQRIGIVPDIEVKPTIQGIKEGRDEVLERAIELIKNEK</sequence>
<dbReference type="Gene3D" id="2.30.42.10">
    <property type="match status" value="1"/>
</dbReference>
<dbReference type="CDD" id="cd07562">
    <property type="entry name" value="Peptidase_S41_TRI"/>
    <property type="match status" value="1"/>
</dbReference>
<dbReference type="Proteomes" id="UP000197277">
    <property type="component" value="Unassembled WGS sequence"/>
</dbReference>
<evidence type="ECO:0000259" key="2">
    <source>
        <dbReference type="SMART" id="SM00245"/>
    </source>
</evidence>